<name>A0ACC1AV55_9ROSI</name>
<gene>
    <name evidence="1" type="ORF">Patl1_12813</name>
</gene>
<evidence type="ECO:0000313" key="1">
    <source>
        <dbReference type="EMBL" id="KAJ0090509.1"/>
    </source>
</evidence>
<sequence length="304" mass="34586">MDRGENEKRLEELKATIKENEGRLQNLQSTAFQLANYYFVFQGVILTAICNGVTSLRCSDAGSSLPSPCITLSGCWHILCRKDDLQKQHGDDKCIKLCQGGSRCIRLRMTMTQLFARAVVLVNGTNRVIQLKESRRSATDGFYSYTIQLKSCVAISNCRFCFINKQSKMGHLFGRVVWLKNETDRVIELKESRRSAPHGLYSYTIRLDPSQQKKIGATMFHRRTKLAARPTVIRIFADGVECLNKVLTPQVFIDFFRISFRVGEDGEVTVRGVRARGIDHLRKIRGLRFLIGNNRQGDQEEDIA</sequence>
<keyword evidence="2" id="KW-1185">Reference proteome</keyword>
<dbReference type="Proteomes" id="UP001164250">
    <property type="component" value="Chromosome 8"/>
</dbReference>
<dbReference type="EMBL" id="CM047904">
    <property type="protein sequence ID" value="KAJ0090509.1"/>
    <property type="molecule type" value="Genomic_DNA"/>
</dbReference>
<reference evidence="2" key="1">
    <citation type="journal article" date="2023" name="G3 (Bethesda)">
        <title>Genome assembly and association tests identify interacting loci associated with vigor, precocity, and sex in interspecific pistachio rootstocks.</title>
        <authorList>
            <person name="Palmer W."/>
            <person name="Jacygrad E."/>
            <person name="Sagayaradj S."/>
            <person name="Cavanaugh K."/>
            <person name="Han R."/>
            <person name="Bertier L."/>
            <person name="Beede B."/>
            <person name="Kafkas S."/>
            <person name="Golino D."/>
            <person name="Preece J."/>
            <person name="Michelmore R."/>
        </authorList>
    </citation>
    <scope>NUCLEOTIDE SEQUENCE [LARGE SCALE GENOMIC DNA]</scope>
</reference>
<evidence type="ECO:0000313" key="2">
    <source>
        <dbReference type="Proteomes" id="UP001164250"/>
    </source>
</evidence>
<proteinExistence type="predicted"/>
<organism evidence="1 2">
    <name type="scientific">Pistacia atlantica</name>
    <dbReference type="NCBI Taxonomy" id="434234"/>
    <lineage>
        <taxon>Eukaryota</taxon>
        <taxon>Viridiplantae</taxon>
        <taxon>Streptophyta</taxon>
        <taxon>Embryophyta</taxon>
        <taxon>Tracheophyta</taxon>
        <taxon>Spermatophyta</taxon>
        <taxon>Magnoliopsida</taxon>
        <taxon>eudicotyledons</taxon>
        <taxon>Gunneridae</taxon>
        <taxon>Pentapetalae</taxon>
        <taxon>rosids</taxon>
        <taxon>malvids</taxon>
        <taxon>Sapindales</taxon>
        <taxon>Anacardiaceae</taxon>
        <taxon>Pistacia</taxon>
    </lineage>
</organism>
<protein>
    <submittedName>
        <fullName evidence="1">Uncharacterized protein</fullName>
    </submittedName>
</protein>
<comment type="caution">
    <text evidence="1">The sequence shown here is derived from an EMBL/GenBank/DDBJ whole genome shotgun (WGS) entry which is preliminary data.</text>
</comment>
<accession>A0ACC1AV55</accession>